<protein>
    <submittedName>
        <fullName evidence="2">Uncharacterized protein</fullName>
    </submittedName>
</protein>
<dbReference type="AlphaFoldDB" id="A0A7R9CLD5"/>
<evidence type="ECO:0000256" key="1">
    <source>
        <dbReference type="SAM" id="MobiDB-lite"/>
    </source>
</evidence>
<evidence type="ECO:0000313" key="2">
    <source>
        <dbReference type="EMBL" id="CAD7397969.1"/>
    </source>
</evidence>
<dbReference type="EMBL" id="OD000517">
    <property type="protein sequence ID" value="CAD7397969.1"/>
    <property type="molecule type" value="Genomic_DNA"/>
</dbReference>
<proteinExistence type="predicted"/>
<accession>A0A7R9CLD5</accession>
<organism evidence="2">
    <name type="scientific">Timema poppense</name>
    <name type="common">Walking stick</name>
    <dbReference type="NCBI Taxonomy" id="170557"/>
    <lineage>
        <taxon>Eukaryota</taxon>
        <taxon>Metazoa</taxon>
        <taxon>Ecdysozoa</taxon>
        <taxon>Arthropoda</taxon>
        <taxon>Hexapoda</taxon>
        <taxon>Insecta</taxon>
        <taxon>Pterygota</taxon>
        <taxon>Neoptera</taxon>
        <taxon>Polyneoptera</taxon>
        <taxon>Phasmatodea</taxon>
        <taxon>Timematodea</taxon>
        <taxon>Timematoidea</taxon>
        <taxon>Timematidae</taxon>
        <taxon>Timema</taxon>
    </lineage>
</organism>
<gene>
    <name evidence="2" type="ORF">TPSB3V08_LOCUS1447</name>
</gene>
<feature type="region of interest" description="Disordered" evidence="1">
    <location>
        <begin position="198"/>
        <end position="225"/>
    </location>
</feature>
<sequence length="253" mass="28100">MDFKYEIVSCDTDFTRSLTNPALEYIGTSSSLALHHRTALSARAFSPPPLPTSVRAPSSLRANSSEKINTLFYLVQLHTEAYDPDESSRYVRFICTLEDLQDLILKLREMFSAANAVVTSSFCMSRFSSLRSPDVRFSNVCITSAYESHTLMNALKLLDRLSRVFAILSTSETASPTSANDSAIDSIHSLRIVTEHSQTGTNCKEREGGETAPDSLRAARMTSDRRDWRGKEDIWTSGITPLPRKGEVACTNN</sequence>
<name>A0A7R9CLD5_TIMPO</name>
<reference evidence="2" key="1">
    <citation type="submission" date="2020-11" db="EMBL/GenBank/DDBJ databases">
        <authorList>
            <person name="Tran Van P."/>
        </authorList>
    </citation>
    <scope>NUCLEOTIDE SEQUENCE</scope>
</reference>